<sequence>DAGVVKCFELYQIDPALIILKEKDKRRGKGVEKTDTQEHSDEKRRRKDKIQRRKEKNG</sequence>
<comment type="caution">
    <text evidence="2">The sequence shown here is derived from an EMBL/GenBank/DDBJ whole genome shotgun (WGS) entry which is preliminary data.</text>
</comment>
<feature type="region of interest" description="Disordered" evidence="1">
    <location>
        <begin position="22"/>
        <end position="58"/>
    </location>
</feature>
<gene>
    <name evidence="2" type="ORF">LCGC14_2790660</name>
</gene>
<dbReference type="EMBL" id="LAZR01052097">
    <property type="protein sequence ID" value="KKK83705.1"/>
    <property type="molecule type" value="Genomic_DNA"/>
</dbReference>
<proteinExistence type="predicted"/>
<evidence type="ECO:0000313" key="2">
    <source>
        <dbReference type="EMBL" id="KKK83705.1"/>
    </source>
</evidence>
<evidence type="ECO:0000256" key="1">
    <source>
        <dbReference type="SAM" id="MobiDB-lite"/>
    </source>
</evidence>
<accession>A0A0F8ZCP9</accession>
<dbReference type="AlphaFoldDB" id="A0A0F8ZCP9"/>
<feature type="compositionally biased region" description="Basic residues" evidence="1">
    <location>
        <begin position="44"/>
        <end position="58"/>
    </location>
</feature>
<reference evidence="2" key="1">
    <citation type="journal article" date="2015" name="Nature">
        <title>Complex archaea that bridge the gap between prokaryotes and eukaryotes.</title>
        <authorList>
            <person name="Spang A."/>
            <person name="Saw J.H."/>
            <person name="Jorgensen S.L."/>
            <person name="Zaremba-Niedzwiedzka K."/>
            <person name="Martijn J."/>
            <person name="Lind A.E."/>
            <person name="van Eijk R."/>
            <person name="Schleper C."/>
            <person name="Guy L."/>
            <person name="Ettema T.J."/>
        </authorList>
    </citation>
    <scope>NUCLEOTIDE SEQUENCE</scope>
</reference>
<name>A0A0F8ZCP9_9ZZZZ</name>
<feature type="compositionally biased region" description="Basic and acidic residues" evidence="1">
    <location>
        <begin position="22"/>
        <end position="43"/>
    </location>
</feature>
<protein>
    <submittedName>
        <fullName evidence="2">Uncharacterized protein</fullName>
    </submittedName>
</protein>
<feature type="non-terminal residue" evidence="2">
    <location>
        <position position="1"/>
    </location>
</feature>
<organism evidence="2">
    <name type="scientific">marine sediment metagenome</name>
    <dbReference type="NCBI Taxonomy" id="412755"/>
    <lineage>
        <taxon>unclassified sequences</taxon>
        <taxon>metagenomes</taxon>
        <taxon>ecological metagenomes</taxon>
    </lineage>
</organism>